<keyword evidence="3" id="KW-1185">Reference proteome</keyword>
<dbReference type="PANTHER" id="PTHR47260">
    <property type="entry name" value="UPF0644 PROTEIN PB2B4.06"/>
    <property type="match status" value="1"/>
</dbReference>
<evidence type="ECO:0000259" key="1">
    <source>
        <dbReference type="Pfam" id="PF03061"/>
    </source>
</evidence>
<name>A0A9P6HKY8_9AGAM</name>
<comment type="caution">
    <text evidence="2">The sequence shown here is derived from an EMBL/GenBank/DDBJ whole genome shotgun (WGS) entry which is preliminary data.</text>
</comment>
<sequence>MNSRLLFLRRFTQGRHGAGTAHTTPRSRFSTLLRGAGFTASLTTAYTVGSLYPPDLATFISPRLAPPAPLLGTPEARAHIDTLEDRLQNLPLLTELRNREDKHEWYECRPYTDIPDEVRVNNLTAGALSGPGRLAVRPFIRVKHDESEAWGFIHLGRGLCGHDGIVHGGLMATLLDESMGRVAFFNLPNNIALTANLTLDYRAPTKADQFVVFKCKLESTKGRKAVVSSRVEDMQGKVLIEASAIFVEPKYANLLKATSSVGVLVGTKAEPPVSAPV</sequence>
<reference evidence="2" key="1">
    <citation type="journal article" date="2020" name="Nat. Commun.">
        <title>Large-scale genome sequencing of mycorrhizal fungi provides insights into the early evolution of symbiotic traits.</title>
        <authorList>
            <person name="Miyauchi S."/>
            <person name="Kiss E."/>
            <person name="Kuo A."/>
            <person name="Drula E."/>
            <person name="Kohler A."/>
            <person name="Sanchez-Garcia M."/>
            <person name="Morin E."/>
            <person name="Andreopoulos B."/>
            <person name="Barry K.W."/>
            <person name="Bonito G."/>
            <person name="Buee M."/>
            <person name="Carver A."/>
            <person name="Chen C."/>
            <person name="Cichocki N."/>
            <person name="Clum A."/>
            <person name="Culley D."/>
            <person name="Crous P.W."/>
            <person name="Fauchery L."/>
            <person name="Girlanda M."/>
            <person name="Hayes R.D."/>
            <person name="Keri Z."/>
            <person name="LaButti K."/>
            <person name="Lipzen A."/>
            <person name="Lombard V."/>
            <person name="Magnuson J."/>
            <person name="Maillard F."/>
            <person name="Murat C."/>
            <person name="Nolan M."/>
            <person name="Ohm R.A."/>
            <person name="Pangilinan J."/>
            <person name="Pereira M.F."/>
            <person name="Perotto S."/>
            <person name="Peter M."/>
            <person name="Pfister S."/>
            <person name="Riley R."/>
            <person name="Sitrit Y."/>
            <person name="Stielow J.B."/>
            <person name="Szollosi G."/>
            <person name="Zifcakova L."/>
            <person name="Stursova M."/>
            <person name="Spatafora J.W."/>
            <person name="Tedersoo L."/>
            <person name="Vaario L.M."/>
            <person name="Yamada A."/>
            <person name="Yan M."/>
            <person name="Wang P."/>
            <person name="Xu J."/>
            <person name="Bruns T."/>
            <person name="Baldrian P."/>
            <person name="Vilgalys R."/>
            <person name="Dunand C."/>
            <person name="Henrissat B."/>
            <person name="Grigoriev I.V."/>
            <person name="Hibbett D."/>
            <person name="Nagy L.G."/>
            <person name="Martin F.M."/>
        </authorList>
    </citation>
    <scope>NUCLEOTIDE SEQUENCE</scope>
    <source>
        <strain evidence="2">UH-Tt-Lm1</strain>
    </source>
</reference>
<reference evidence="2" key="2">
    <citation type="submission" date="2020-11" db="EMBL/GenBank/DDBJ databases">
        <authorList>
            <consortium name="DOE Joint Genome Institute"/>
            <person name="Kuo A."/>
            <person name="Miyauchi S."/>
            <person name="Kiss E."/>
            <person name="Drula E."/>
            <person name="Kohler A."/>
            <person name="Sanchez-Garcia M."/>
            <person name="Andreopoulos B."/>
            <person name="Barry K.W."/>
            <person name="Bonito G."/>
            <person name="Buee M."/>
            <person name="Carver A."/>
            <person name="Chen C."/>
            <person name="Cichocki N."/>
            <person name="Clum A."/>
            <person name="Culley D."/>
            <person name="Crous P.W."/>
            <person name="Fauchery L."/>
            <person name="Girlanda M."/>
            <person name="Hayes R."/>
            <person name="Keri Z."/>
            <person name="Labutti K."/>
            <person name="Lipzen A."/>
            <person name="Lombard V."/>
            <person name="Magnuson J."/>
            <person name="Maillard F."/>
            <person name="Morin E."/>
            <person name="Murat C."/>
            <person name="Nolan M."/>
            <person name="Ohm R."/>
            <person name="Pangilinan J."/>
            <person name="Pereira M."/>
            <person name="Perotto S."/>
            <person name="Peter M."/>
            <person name="Riley R."/>
            <person name="Sitrit Y."/>
            <person name="Stielow B."/>
            <person name="Szollosi G."/>
            <person name="Zifcakova L."/>
            <person name="Stursova M."/>
            <person name="Spatafora J.W."/>
            <person name="Tedersoo L."/>
            <person name="Vaario L.-M."/>
            <person name="Yamada A."/>
            <person name="Yan M."/>
            <person name="Wang P."/>
            <person name="Xu J."/>
            <person name="Bruns T."/>
            <person name="Baldrian P."/>
            <person name="Vilgalys R."/>
            <person name="Henrissat B."/>
            <person name="Grigoriev I.V."/>
            <person name="Hibbett D."/>
            <person name="Nagy L.G."/>
            <person name="Martin F.M."/>
        </authorList>
    </citation>
    <scope>NUCLEOTIDE SEQUENCE</scope>
    <source>
        <strain evidence="2">UH-Tt-Lm1</strain>
    </source>
</reference>
<dbReference type="PANTHER" id="PTHR47260:SF1">
    <property type="entry name" value="UPF0644 PROTEIN PB2B4.06"/>
    <property type="match status" value="1"/>
</dbReference>
<dbReference type="OrthoDB" id="506431at2759"/>
<evidence type="ECO:0000313" key="2">
    <source>
        <dbReference type="EMBL" id="KAF9788426.1"/>
    </source>
</evidence>
<dbReference type="SUPFAM" id="SSF54637">
    <property type="entry name" value="Thioesterase/thiol ester dehydrase-isomerase"/>
    <property type="match status" value="1"/>
</dbReference>
<dbReference type="InterPro" id="IPR006683">
    <property type="entry name" value="Thioestr_dom"/>
</dbReference>
<gene>
    <name evidence="2" type="ORF">BJ322DRAFT_1137466</name>
</gene>
<evidence type="ECO:0000313" key="3">
    <source>
        <dbReference type="Proteomes" id="UP000736335"/>
    </source>
</evidence>
<dbReference type="InterPro" id="IPR029069">
    <property type="entry name" value="HotDog_dom_sf"/>
</dbReference>
<dbReference type="EMBL" id="WIUZ02000004">
    <property type="protein sequence ID" value="KAF9788426.1"/>
    <property type="molecule type" value="Genomic_DNA"/>
</dbReference>
<dbReference type="Proteomes" id="UP000736335">
    <property type="component" value="Unassembled WGS sequence"/>
</dbReference>
<dbReference type="AlphaFoldDB" id="A0A9P6HKY8"/>
<feature type="domain" description="Thioesterase" evidence="1">
    <location>
        <begin position="164"/>
        <end position="238"/>
    </location>
</feature>
<accession>A0A9P6HKY8</accession>
<protein>
    <submittedName>
        <fullName evidence="2">Thioesterase/thiol ester dehydrase-isomerase</fullName>
    </submittedName>
</protein>
<dbReference type="Pfam" id="PF03061">
    <property type="entry name" value="4HBT"/>
    <property type="match status" value="1"/>
</dbReference>
<proteinExistence type="predicted"/>
<dbReference type="CDD" id="cd03443">
    <property type="entry name" value="PaaI_thioesterase"/>
    <property type="match status" value="1"/>
</dbReference>
<dbReference type="Gene3D" id="3.10.129.10">
    <property type="entry name" value="Hotdog Thioesterase"/>
    <property type="match status" value="1"/>
</dbReference>
<organism evidence="2 3">
    <name type="scientific">Thelephora terrestris</name>
    <dbReference type="NCBI Taxonomy" id="56493"/>
    <lineage>
        <taxon>Eukaryota</taxon>
        <taxon>Fungi</taxon>
        <taxon>Dikarya</taxon>
        <taxon>Basidiomycota</taxon>
        <taxon>Agaricomycotina</taxon>
        <taxon>Agaricomycetes</taxon>
        <taxon>Thelephorales</taxon>
        <taxon>Thelephoraceae</taxon>
        <taxon>Thelephora</taxon>
    </lineage>
</organism>
<dbReference type="InterPro" id="IPR052061">
    <property type="entry name" value="PTE-AB_protein"/>
</dbReference>